<name>A0ABZ2YF27_9MOLU</name>
<gene>
    <name evidence="1" type="ORF">M33023_03440</name>
</gene>
<keyword evidence="2" id="KW-1185">Reference proteome</keyword>
<evidence type="ECO:0000313" key="1">
    <source>
        <dbReference type="EMBL" id="WZN38506.1"/>
    </source>
</evidence>
<organism evidence="1 2">
    <name type="scientific">Candidatus Phytoplasma asteris</name>
    <dbReference type="NCBI Taxonomy" id="85620"/>
    <lineage>
        <taxon>Bacteria</taxon>
        <taxon>Bacillati</taxon>
        <taxon>Mycoplasmatota</taxon>
        <taxon>Mollicutes</taxon>
        <taxon>Acholeplasmatales</taxon>
        <taxon>Acholeplasmataceae</taxon>
        <taxon>Candidatus Phytoplasma</taxon>
        <taxon>16SrI (Aster yellows group)</taxon>
    </lineage>
</organism>
<protein>
    <recommendedName>
        <fullName evidence="3">Thymidylate kinase</fullName>
    </recommendedName>
</protein>
<evidence type="ECO:0008006" key="3">
    <source>
        <dbReference type="Google" id="ProtNLM"/>
    </source>
</evidence>
<dbReference type="EMBL" id="CP128397">
    <property type="protein sequence ID" value="WZN38506.1"/>
    <property type="molecule type" value="Genomic_DNA"/>
</dbReference>
<dbReference type="InterPro" id="IPR027417">
    <property type="entry name" value="P-loop_NTPase"/>
</dbReference>
<evidence type="ECO:0000313" key="2">
    <source>
        <dbReference type="Proteomes" id="UP001470586"/>
    </source>
</evidence>
<reference evidence="1" key="1">
    <citation type="submission" date="2023-06" db="EMBL/GenBank/DDBJ databases">
        <title>Complete Genome of Candidatus Phytoplasma asteris M33.</title>
        <authorList>
            <person name="Toth R."/>
            <person name="Ilic A.-M."/>
            <person name="Huettel B."/>
            <person name="Duduk B."/>
            <person name="Kube M."/>
        </authorList>
    </citation>
    <scope>NUCLEOTIDE SEQUENCE [LARGE SCALE GENOMIC DNA]</scope>
    <source>
        <strain evidence="1">M33</strain>
    </source>
</reference>
<proteinExistence type="predicted"/>
<dbReference type="Proteomes" id="UP001470586">
    <property type="component" value="Chromosome"/>
</dbReference>
<accession>A0ABZ2YF27</accession>
<dbReference type="Gene3D" id="3.40.50.300">
    <property type="entry name" value="P-loop containing nucleotide triphosphate hydrolases"/>
    <property type="match status" value="1"/>
</dbReference>
<dbReference type="SUPFAM" id="SSF52540">
    <property type="entry name" value="P-loop containing nucleoside triphosphate hydrolases"/>
    <property type="match status" value="1"/>
</dbReference>
<sequence length="48" mass="5379">MKLIIFEGLDGSGKTSLIKSVQQELTKQGNEGLRCSKSLDTFYFLKIL</sequence>